<gene>
    <name evidence="1" type="ORF">SAMEA4530655_02429</name>
</gene>
<evidence type="ECO:0000313" key="2">
    <source>
        <dbReference type="Proteomes" id="UP000215126"/>
    </source>
</evidence>
<dbReference type="Proteomes" id="UP000215126">
    <property type="component" value="Chromosome 1"/>
</dbReference>
<name>A0A239SIZ1_9BURK</name>
<organism evidence="1 2">
    <name type="scientific">Pandoraea sputorum</name>
    <dbReference type="NCBI Taxonomy" id="93222"/>
    <lineage>
        <taxon>Bacteria</taxon>
        <taxon>Pseudomonadati</taxon>
        <taxon>Pseudomonadota</taxon>
        <taxon>Betaproteobacteria</taxon>
        <taxon>Burkholderiales</taxon>
        <taxon>Burkholderiaceae</taxon>
        <taxon>Pandoraea</taxon>
    </lineage>
</organism>
<protein>
    <submittedName>
        <fullName evidence="1">Uncharacterized protein</fullName>
    </submittedName>
</protein>
<dbReference type="AlphaFoldDB" id="A0A239SIZ1"/>
<sequence>MSKWRCLAVQQRKVALAQRRMTSETQYEAFGQPRYIGLRRRSTQRSCYIRQPFNPANTFTRFNDCQSGMTELAPEKRVPCCAFQLKRGGSRACSFPKHVNPGCCTRDRPKSCHDATSKYIPYIRIMYIMLNLGHSRASRSITCPDTSTGLNLQRPQPLPDGSNFDQPVGATMARCSRKSKSHRRMPLVARCR</sequence>
<accession>A0A239SIZ1</accession>
<evidence type="ECO:0000313" key="1">
    <source>
        <dbReference type="EMBL" id="SNU85361.1"/>
    </source>
</evidence>
<proteinExistence type="predicted"/>
<dbReference type="EMBL" id="LT906435">
    <property type="protein sequence ID" value="SNU85361.1"/>
    <property type="molecule type" value="Genomic_DNA"/>
</dbReference>
<keyword evidence="2" id="KW-1185">Reference proteome</keyword>
<reference evidence="1 2" key="1">
    <citation type="submission" date="2017-06" db="EMBL/GenBank/DDBJ databases">
        <authorList>
            <consortium name="Pathogen Informatics"/>
        </authorList>
    </citation>
    <scope>NUCLEOTIDE SEQUENCE [LARGE SCALE GENOMIC DNA]</scope>
    <source>
        <strain evidence="1 2">NCTC13161</strain>
    </source>
</reference>